<organism evidence="9">
    <name type="scientific">Sesamum radiatum</name>
    <name type="common">Black benniseed</name>
    <dbReference type="NCBI Taxonomy" id="300843"/>
    <lineage>
        <taxon>Eukaryota</taxon>
        <taxon>Viridiplantae</taxon>
        <taxon>Streptophyta</taxon>
        <taxon>Embryophyta</taxon>
        <taxon>Tracheophyta</taxon>
        <taxon>Spermatophyta</taxon>
        <taxon>Magnoliopsida</taxon>
        <taxon>eudicotyledons</taxon>
        <taxon>Gunneridae</taxon>
        <taxon>Pentapetalae</taxon>
        <taxon>asterids</taxon>
        <taxon>lamiids</taxon>
        <taxon>Lamiales</taxon>
        <taxon>Pedaliaceae</taxon>
        <taxon>Sesamum</taxon>
    </lineage>
</organism>
<reference evidence="9" key="2">
    <citation type="journal article" date="2024" name="Plant">
        <title>Genomic evolution and insights into agronomic trait innovations of Sesamum species.</title>
        <authorList>
            <person name="Miao H."/>
            <person name="Wang L."/>
            <person name="Qu L."/>
            <person name="Liu H."/>
            <person name="Sun Y."/>
            <person name="Le M."/>
            <person name="Wang Q."/>
            <person name="Wei S."/>
            <person name="Zheng Y."/>
            <person name="Lin W."/>
            <person name="Duan Y."/>
            <person name="Cao H."/>
            <person name="Xiong S."/>
            <person name="Wang X."/>
            <person name="Wei L."/>
            <person name="Li C."/>
            <person name="Ma Q."/>
            <person name="Ju M."/>
            <person name="Zhao R."/>
            <person name="Li G."/>
            <person name="Mu C."/>
            <person name="Tian Q."/>
            <person name="Mei H."/>
            <person name="Zhang T."/>
            <person name="Gao T."/>
            <person name="Zhang H."/>
        </authorList>
    </citation>
    <scope>NUCLEOTIDE SEQUENCE</scope>
    <source>
        <strain evidence="9">G02</strain>
    </source>
</reference>
<dbReference type="Pfam" id="PF00931">
    <property type="entry name" value="NB-ARC"/>
    <property type="match status" value="1"/>
</dbReference>
<keyword evidence="5" id="KW-0611">Plant defense</keyword>
<dbReference type="PANTHER" id="PTHR15140">
    <property type="entry name" value="TUBULIN-SPECIFIC CHAPERONE E"/>
    <property type="match status" value="1"/>
</dbReference>
<reference evidence="9" key="1">
    <citation type="submission" date="2020-06" db="EMBL/GenBank/DDBJ databases">
        <authorList>
            <person name="Li T."/>
            <person name="Hu X."/>
            <person name="Zhang T."/>
            <person name="Song X."/>
            <person name="Zhang H."/>
            <person name="Dai N."/>
            <person name="Sheng W."/>
            <person name="Hou X."/>
            <person name="Wei L."/>
        </authorList>
    </citation>
    <scope>NUCLEOTIDE SEQUENCE</scope>
    <source>
        <strain evidence="9">G02</strain>
        <tissue evidence="9">Leaf</tissue>
    </source>
</reference>
<dbReference type="EMBL" id="JACGWJ010000001">
    <property type="protein sequence ID" value="KAL0441007.1"/>
    <property type="molecule type" value="Genomic_DNA"/>
</dbReference>
<dbReference type="SUPFAM" id="SSF52540">
    <property type="entry name" value="P-loop containing nucleoside triphosphate hydrolases"/>
    <property type="match status" value="1"/>
</dbReference>
<keyword evidence="3" id="KW-0677">Repeat</keyword>
<comment type="caution">
    <text evidence="9">The sequence shown here is derived from an EMBL/GenBank/DDBJ whole genome shotgun (WGS) entry which is preliminary data.</text>
</comment>
<dbReference type="Gene3D" id="1.10.10.10">
    <property type="entry name" value="Winged helix-like DNA-binding domain superfamily/Winged helix DNA-binding domain"/>
    <property type="match status" value="1"/>
</dbReference>
<dbReference type="PANTHER" id="PTHR15140:SF33">
    <property type="entry name" value="LATE BLIGHT RESISTANCE PROTEIN HOMOLOG R1A-3 ISOFORM X1"/>
    <property type="match status" value="1"/>
</dbReference>
<evidence type="ECO:0000256" key="3">
    <source>
        <dbReference type="ARBA" id="ARBA00022737"/>
    </source>
</evidence>
<keyword evidence="6" id="KW-0067">ATP-binding</keyword>
<dbReference type="InterPro" id="IPR032675">
    <property type="entry name" value="LRR_dom_sf"/>
</dbReference>
<feature type="domain" description="NB-ARC" evidence="7">
    <location>
        <begin position="1"/>
        <end position="67"/>
    </location>
</feature>
<dbReference type="FunFam" id="1.10.10.10:FF:000322">
    <property type="entry name" value="Probable disease resistance protein At1g63360"/>
    <property type="match status" value="1"/>
</dbReference>
<sequence>MDDVWSTEAWDALKLFFPNNENGSRVMMTTRLANMVESLGSHKPYLMDFLDEDKSWNLFCHKAFAQEGCPYPELEEIGKDIAKGCRGLPLAIVVIDGLLANSNIEKEYWKYVAKNVRSFANSEDNEHCLKILALSYNNLPIHLKPCFLYMKVFREDVEIRVSKLIKLWISEGFLKPKRGKTLEEVANEYLKDLVDRNMVLIRRWTDGGRPKVCGIHDILRDLCLKEVDKEHFIRNPKVQRIYAYKRNEIVCFLCSDQVSLQETIDVPEIFVCSQLTSGINVLVCEACKSMYPHLVRLRWVKVFSMPDGECLQHTKLRCIDMKSVITRSSTMDVVKFISPLTMPLLWDLQTLYFSLSATLFPIIVPPKIWEMPQLGHIIIKTAILPNPKDNPDSPILENLQTLSLIYNFKCTKEVLHRLPNMKKLKICYSNKVEDWSSYCLYNLVHLHKLKSLYVAAENLLLKNIAYPTSLKKLELCECKVPWEDMTIIGSLPNLEVVILKWCAFEGSEWNPVEGQFPRLKMLMLWKSNLVCWRAENIHFPNLEKLYLYFMNNLEEIPSGIGDIATLRLIDVLDCSESIVNSAMQILEEQQSNGNEDLQLRVD</sequence>
<evidence type="ECO:0000259" key="8">
    <source>
        <dbReference type="Pfam" id="PF23559"/>
    </source>
</evidence>
<keyword evidence="4" id="KW-0547">Nucleotide-binding</keyword>
<comment type="similarity">
    <text evidence="1">Belongs to the disease resistance NB-LRR family.</text>
</comment>
<dbReference type="GO" id="GO:0005524">
    <property type="term" value="F:ATP binding"/>
    <property type="evidence" value="ECO:0007669"/>
    <property type="project" value="UniProtKB-KW"/>
</dbReference>
<dbReference type="Pfam" id="PF23559">
    <property type="entry name" value="WHD_DRP"/>
    <property type="match status" value="1"/>
</dbReference>
<evidence type="ECO:0000259" key="7">
    <source>
        <dbReference type="Pfam" id="PF00931"/>
    </source>
</evidence>
<evidence type="ECO:0000256" key="4">
    <source>
        <dbReference type="ARBA" id="ARBA00022741"/>
    </source>
</evidence>
<dbReference type="SUPFAM" id="SSF52058">
    <property type="entry name" value="L domain-like"/>
    <property type="match status" value="1"/>
</dbReference>
<proteinExistence type="inferred from homology"/>
<feature type="domain" description="Disease resistance protein winged helix" evidence="8">
    <location>
        <begin position="152"/>
        <end position="223"/>
    </location>
</feature>
<dbReference type="Gene3D" id="3.80.10.10">
    <property type="entry name" value="Ribonuclease Inhibitor"/>
    <property type="match status" value="1"/>
</dbReference>
<dbReference type="GO" id="GO:0043531">
    <property type="term" value="F:ADP binding"/>
    <property type="evidence" value="ECO:0007669"/>
    <property type="project" value="InterPro"/>
</dbReference>
<dbReference type="AlphaFoldDB" id="A0AAW2WH94"/>
<dbReference type="GO" id="GO:0006952">
    <property type="term" value="P:defense response"/>
    <property type="evidence" value="ECO:0007669"/>
    <property type="project" value="UniProtKB-KW"/>
</dbReference>
<protein>
    <submittedName>
        <fullName evidence="9">Late blight resistance proteinR1B-16</fullName>
    </submittedName>
</protein>
<evidence type="ECO:0000313" key="9">
    <source>
        <dbReference type="EMBL" id="KAL0441007.1"/>
    </source>
</evidence>
<dbReference type="InterPro" id="IPR058922">
    <property type="entry name" value="WHD_DRP"/>
</dbReference>
<evidence type="ECO:0000256" key="1">
    <source>
        <dbReference type="ARBA" id="ARBA00008894"/>
    </source>
</evidence>
<evidence type="ECO:0000256" key="2">
    <source>
        <dbReference type="ARBA" id="ARBA00022614"/>
    </source>
</evidence>
<name>A0AAW2WH94_SESRA</name>
<evidence type="ECO:0000256" key="6">
    <source>
        <dbReference type="ARBA" id="ARBA00022840"/>
    </source>
</evidence>
<keyword evidence="2" id="KW-0433">Leucine-rich repeat</keyword>
<evidence type="ECO:0000256" key="5">
    <source>
        <dbReference type="ARBA" id="ARBA00022821"/>
    </source>
</evidence>
<dbReference type="InterPro" id="IPR027417">
    <property type="entry name" value="P-loop_NTPase"/>
</dbReference>
<dbReference type="InterPro" id="IPR042197">
    <property type="entry name" value="Apaf_helical"/>
</dbReference>
<gene>
    <name evidence="9" type="ORF">Sradi_0039600</name>
</gene>
<dbReference type="Gene3D" id="1.10.8.430">
    <property type="entry name" value="Helical domain of apoptotic protease-activating factors"/>
    <property type="match status" value="1"/>
</dbReference>
<dbReference type="InterPro" id="IPR002182">
    <property type="entry name" value="NB-ARC"/>
</dbReference>
<dbReference type="InterPro" id="IPR036388">
    <property type="entry name" value="WH-like_DNA-bd_sf"/>
</dbReference>
<accession>A0AAW2WH94</accession>